<organism evidence="2 3">
    <name type="scientific">Coniophora puteana (strain RWD-64-598)</name>
    <name type="common">Brown rot fungus</name>
    <dbReference type="NCBI Taxonomy" id="741705"/>
    <lineage>
        <taxon>Eukaryota</taxon>
        <taxon>Fungi</taxon>
        <taxon>Dikarya</taxon>
        <taxon>Basidiomycota</taxon>
        <taxon>Agaricomycotina</taxon>
        <taxon>Agaricomycetes</taxon>
        <taxon>Agaricomycetidae</taxon>
        <taxon>Boletales</taxon>
        <taxon>Coniophorineae</taxon>
        <taxon>Coniophoraceae</taxon>
        <taxon>Coniophora</taxon>
    </lineage>
</organism>
<accession>A0A5M3MXI7</accession>
<keyword evidence="3" id="KW-1185">Reference proteome</keyword>
<dbReference type="RefSeq" id="XP_007767127.1">
    <property type="nucleotide sequence ID" value="XM_007768937.1"/>
</dbReference>
<dbReference type="OrthoDB" id="3043902at2759"/>
<gene>
    <name evidence="2" type="ORF">CONPUDRAFT_102074</name>
</gene>
<dbReference type="KEGG" id="cput:CONPUDRAFT_102074"/>
<dbReference type="PROSITE" id="PS50011">
    <property type="entry name" value="PROTEIN_KINASE_DOM"/>
    <property type="match status" value="1"/>
</dbReference>
<name>A0A5M3MXI7_CONPW</name>
<comment type="caution">
    <text evidence="2">The sequence shown here is derived from an EMBL/GenBank/DDBJ whole genome shotgun (WGS) entry which is preliminary data.</text>
</comment>
<evidence type="ECO:0000313" key="2">
    <source>
        <dbReference type="EMBL" id="EIW83341.1"/>
    </source>
</evidence>
<dbReference type="AlphaFoldDB" id="A0A5M3MXI7"/>
<dbReference type="GeneID" id="19198339"/>
<dbReference type="SUPFAM" id="SSF56112">
    <property type="entry name" value="Protein kinase-like (PK-like)"/>
    <property type="match status" value="1"/>
</dbReference>
<dbReference type="EMBL" id="JH711576">
    <property type="protein sequence ID" value="EIW83341.1"/>
    <property type="molecule type" value="Genomic_DNA"/>
</dbReference>
<sequence>MAGSQATSGSAQNTTPSMFSTLTLTGINNISSITMNRGEDFPPHQFDLVTGSYVSMGKWGSSQGPQGAGHLSLRLGKRISGGGGGVVYEAEILTFGTKESGVAPSHPLPLDQKLCIKVARPNRCRTLAREAWMYRKLGGLRGVISPQFYGLFTASLSETQAPFPPEEDLVRLKNDDLTQDEFLPDDDGPIDGLGGRDGSKWCEWRPDPEAPMLAVLVMSGCGPAYTQRDHWDSSTQEDVCAVLDDLSRASVLHGDLRPPNLVRAPANATPCELHQCVHKWNVIDLARASAVEISVDAALYLKTDRTPEEDLRLDMWDLFLHMQQTSYKTERFDL</sequence>
<proteinExistence type="predicted"/>
<dbReference type="OMA" id="NATPCEL"/>
<protein>
    <recommendedName>
        <fullName evidence="1">Protein kinase domain-containing protein</fullName>
    </recommendedName>
</protein>
<evidence type="ECO:0000313" key="3">
    <source>
        <dbReference type="Proteomes" id="UP000053558"/>
    </source>
</evidence>
<dbReference type="GO" id="GO:0004672">
    <property type="term" value="F:protein kinase activity"/>
    <property type="evidence" value="ECO:0007669"/>
    <property type="project" value="InterPro"/>
</dbReference>
<dbReference type="InterPro" id="IPR011009">
    <property type="entry name" value="Kinase-like_dom_sf"/>
</dbReference>
<feature type="domain" description="Protein kinase" evidence="1">
    <location>
        <begin position="73"/>
        <end position="334"/>
    </location>
</feature>
<evidence type="ECO:0000259" key="1">
    <source>
        <dbReference type="PROSITE" id="PS50011"/>
    </source>
</evidence>
<dbReference type="InterPro" id="IPR000719">
    <property type="entry name" value="Prot_kinase_dom"/>
</dbReference>
<reference evidence="3" key="1">
    <citation type="journal article" date="2012" name="Science">
        <title>The Paleozoic origin of enzymatic lignin decomposition reconstructed from 31 fungal genomes.</title>
        <authorList>
            <person name="Floudas D."/>
            <person name="Binder M."/>
            <person name="Riley R."/>
            <person name="Barry K."/>
            <person name="Blanchette R.A."/>
            <person name="Henrissat B."/>
            <person name="Martinez A.T."/>
            <person name="Otillar R."/>
            <person name="Spatafora J.W."/>
            <person name="Yadav J.S."/>
            <person name="Aerts A."/>
            <person name="Benoit I."/>
            <person name="Boyd A."/>
            <person name="Carlson A."/>
            <person name="Copeland A."/>
            <person name="Coutinho P.M."/>
            <person name="de Vries R.P."/>
            <person name="Ferreira P."/>
            <person name="Findley K."/>
            <person name="Foster B."/>
            <person name="Gaskell J."/>
            <person name="Glotzer D."/>
            <person name="Gorecki P."/>
            <person name="Heitman J."/>
            <person name="Hesse C."/>
            <person name="Hori C."/>
            <person name="Igarashi K."/>
            <person name="Jurgens J.A."/>
            <person name="Kallen N."/>
            <person name="Kersten P."/>
            <person name="Kohler A."/>
            <person name="Kuees U."/>
            <person name="Kumar T.K.A."/>
            <person name="Kuo A."/>
            <person name="LaButti K."/>
            <person name="Larrondo L.F."/>
            <person name="Lindquist E."/>
            <person name="Ling A."/>
            <person name="Lombard V."/>
            <person name="Lucas S."/>
            <person name="Lundell T."/>
            <person name="Martin R."/>
            <person name="McLaughlin D.J."/>
            <person name="Morgenstern I."/>
            <person name="Morin E."/>
            <person name="Murat C."/>
            <person name="Nagy L.G."/>
            <person name="Nolan M."/>
            <person name="Ohm R.A."/>
            <person name="Patyshakuliyeva A."/>
            <person name="Rokas A."/>
            <person name="Ruiz-Duenas F.J."/>
            <person name="Sabat G."/>
            <person name="Salamov A."/>
            <person name="Samejima M."/>
            <person name="Schmutz J."/>
            <person name="Slot J.C."/>
            <person name="St John F."/>
            <person name="Stenlid J."/>
            <person name="Sun H."/>
            <person name="Sun S."/>
            <person name="Syed K."/>
            <person name="Tsang A."/>
            <person name="Wiebenga A."/>
            <person name="Young D."/>
            <person name="Pisabarro A."/>
            <person name="Eastwood D.C."/>
            <person name="Martin F."/>
            <person name="Cullen D."/>
            <person name="Grigoriev I.V."/>
            <person name="Hibbett D.S."/>
        </authorList>
    </citation>
    <scope>NUCLEOTIDE SEQUENCE [LARGE SCALE GENOMIC DNA]</scope>
    <source>
        <strain evidence="3">RWD-64-598 SS2</strain>
    </source>
</reference>
<dbReference type="GO" id="GO:0005524">
    <property type="term" value="F:ATP binding"/>
    <property type="evidence" value="ECO:0007669"/>
    <property type="project" value="InterPro"/>
</dbReference>
<dbReference type="Proteomes" id="UP000053558">
    <property type="component" value="Unassembled WGS sequence"/>
</dbReference>